<dbReference type="WBParaSite" id="nRc.2.0.1.t11376-RA">
    <property type="protein sequence ID" value="nRc.2.0.1.t11376-RA"/>
    <property type="gene ID" value="nRc.2.0.1.g11376"/>
</dbReference>
<accession>A0A915IDU8</accession>
<dbReference type="Proteomes" id="UP000887565">
    <property type="component" value="Unplaced"/>
</dbReference>
<proteinExistence type="predicted"/>
<reference evidence="2" key="1">
    <citation type="submission" date="2022-11" db="UniProtKB">
        <authorList>
            <consortium name="WormBaseParasite"/>
        </authorList>
    </citation>
    <scope>IDENTIFICATION</scope>
</reference>
<protein>
    <submittedName>
        <fullName evidence="2">Uncharacterized protein</fullName>
    </submittedName>
</protein>
<organism evidence="1 2">
    <name type="scientific">Romanomermis culicivorax</name>
    <name type="common">Nematode worm</name>
    <dbReference type="NCBI Taxonomy" id="13658"/>
    <lineage>
        <taxon>Eukaryota</taxon>
        <taxon>Metazoa</taxon>
        <taxon>Ecdysozoa</taxon>
        <taxon>Nematoda</taxon>
        <taxon>Enoplea</taxon>
        <taxon>Dorylaimia</taxon>
        <taxon>Mermithida</taxon>
        <taxon>Mermithoidea</taxon>
        <taxon>Mermithidae</taxon>
        <taxon>Romanomermis</taxon>
    </lineage>
</organism>
<keyword evidence="1" id="KW-1185">Reference proteome</keyword>
<evidence type="ECO:0000313" key="1">
    <source>
        <dbReference type="Proteomes" id="UP000887565"/>
    </source>
</evidence>
<name>A0A915IDU8_ROMCU</name>
<evidence type="ECO:0000313" key="2">
    <source>
        <dbReference type="WBParaSite" id="nRc.2.0.1.t11376-RA"/>
    </source>
</evidence>
<dbReference type="AlphaFoldDB" id="A0A915IDU8"/>
<sequence length="59" mass="6003">MDRYAVDGKASIGRVASLGNRGSTVGPELVGGVTPRTGGVTPRTGLVVITNYGWVCAVL</sequence>